<dbReference type="EMBL" id="MVHM01000002">
    <property type="protein sequence ID" value="ORA40439.1"/>
    <property type="molecule type" value="Genomic_DNA"/>
</dbReference>
<protein>
    <submittedName>
        <fullName evidence="2">Acetyl-CoA acetyltransferase</fullName>
    </submittedName>
</protein>
<dbReference type="PIRSF" id="PIRSF000429">
    <property type="entry name" value="Ac-CoA_Ac_transf"/>
    <property type="match status" value="1"/>
</dbReference>
<accession>A0AA91RJE2</accession>
<dbReference type="GO" id="GO:0016747">
    <property type="term" value="F:acyltransferase activity, transferring groups other than amino-acyl groups"/>
    <property type="evidence" value="ECO:0007669"/>
    <property type="project" value="InterPro"/>
</dbReference>
<evidence type="ECO:0000313" key="2">
    <source>
        <dbReference type="EMBL" id="ORA40439.1"/>
    </source>
</evidence>
<dbReference type="AlphaFoldDB" id="A0AA91RJE2"/>
<dbReference type="Proteomes" id="UP000192441">
    <property type="component" value="Unassembled WGS sequence"/>
</dbReference>
<gene>
    <name evidence="2" type="ORF">BST20_06355</name>
</gene>
<dbReference type="CDD" id="cd00829">
    <property type="entry name" value="SCP-x_thiolase"/>
    <property type="match status" value="1"/>
</dbReference>
<name>A0AA91RJE2_9MYCO</name>
<evidence type="ECO:0000313" key="3">
    <source>
        <dbReference type="Proteomes" id="UP000192441"/>
    </source>
</evidence>
<feature type="domain" description="Thiolase C-terminal" evidence="1">
    <location>
        <begin position="230"/>
        <end position="371"/>
    </location>
</feature>
<dbReference type="InterPro" id="IPR002155">
    <property type="entry name" value="Thiolase"/>
</dbReference>
<dbReference type="Gene3D" id="3.40.47.10">
    <property type="match status" value="1"/>
</dbReference>
<dbReference type="NCBIfam" id="NF006010">
    <property type="entry name" value="PRK08142.1"/>
    <property type="match status" value="1"/>
</dbReference>
<dbReference type="InterPro" id="IPR016039">
    <property type="entry name" value="Thiolase-like"/>
</dbReference>
<dbReference type="Pfam" id="PF22691">
    <property type="entry name" value="Thiolase_C_1"/>
    <property type="match status" value="1"/>
</dbReference>
<dbReference type="InterPro" id="IPR055140">
    <property type="entry name" value="Thiolase_C_2"/>
</dbReference>
<sequence>MRVVGAYEHPDRVIPGKSVAQVHGEVAIGALTDAGLQLADVDGYCCAGDAPGLGPVSMAQYLGLKNVTYFDSTDVGGSAPVAHLGHAAAAIAAGKCRVVLITLAGLPRSTASVRTIWEAPEAPFETVYGTTTPALYALAAQRHMYDYGTTSAQLAEIKVAASLHAQHNPHAFMQKPVTVEEVLDSPWVSEPLHRLDCCIVTDGGGALVVAAPEVAKDLSRRGAVLLGHGEALKHSSDGRIDLSYTGAVRSGPQAFEQAGVTPADIDYASIYDSFTITVLMTLEDLGFCEKGKGGVFVSDGGLLSPGGRLPFNTDGGGLCNNHPANRGGVTKIIEAVRQLRGEAHPAVQVPNCEIALVHGTGGTLGSRMGSVTAILGAEE</sequence>
<reference evidence="2 3" key="1">
    <citation type="submission" date="2016-12" db="EMBL/GenBank/DDBJ databases">
        <title>The new phylogeny of genus Mycobacterium.</title>
        <authorList>
            <person name="Tortoli E."/>
            <person name="Trovato A."/>
            <person name="Cirillo D.M."/>
        </authorList>
    </citation>
    <scope>NUCLEOTIDE SEQUENCE [LARGE SCALE GENOMIC DNA]</scope>
    <source>
        <strain evidence="2 3">DSM 44624</strain>
    </source>
</reference>
<proteinExistence type="predicted"/>
<evidence type="ECO:0000259" key="1">
    <source>
        <dbReference type="Pfam" id="PF22691"/>
    </source>
</evidence>
<dbReference type="PANTHER" id="PTHR42870">
    <property type="entry name" value="ACETYL-COA C-ACETYLTRANSFERASE"/>
    <property type="match status" value="1"/>
</dbReference>
<comment type="caution">
    <text evidence="2">The sequence shown here is derived from an EMBL/GenBank/DDBJ whole genome shotgun (WGS) entry which is preliminary data.</text>
</comment>
<organism evidence="2 3">
    <name type="scientific">Mycobacterium branderi</name>
    <dbReference type="NCBI Taxonomy" id="43348"/>
    <lineage>
        <taxon>Bacteria</taxon>
        <taxon>Bacillati</taxon>
        <taxon>Actinomycetota</taxon>
        <taxon>Actinomycetes</taxon>
        <taxon>Mycobacteriales</taxon>
        <taxon>Mycobacteriaceae</taxon>
        <taxon>Mycobacterium</taxon>
    </lineage>
</organism>
<dbReference type="SUPFAM" id="SSF53901">
    <property type="entry name" value="Thiolase-like"/>
    <property type="match status" value="2"/>
</dbReference>
<dbReference type="PANTHER" id="PTHR42870:SF1">
    <property type="entry name" value="NON-SPECIFIC LIPID-TRANSFER PROTEIN-LIKE 2"/>
    <property type="match status" value="1"/>
</dbReference>